<dbReference type="Gene3D" id="3.30.200.20">
    <property type="entry name" value="Phosphorylase Kinase, domain 1"/>
    <property type="match status" value="1"/>
</dbReference>
<evidence type="ECO:0000259" key="1">
    <source>
        <dbReference type="PROSITE" id="PS50011"/>
    </source>
</evidence>
<dbReference type="PANTHER" id="PTHR27003">
    <property type="entry name" value="OS07G0166700 PROTEIN"/>
    <property type="match status" value="1"/>
</dbReference>
<dbReference type="Proteomes" id="UP001229421">
    <property type="component" value="Unassembled WGS sequence"/>
</dbReference>
<dbReference type="InterPro" id="IPR000719">
    <property type="entry name" value="Prot_kinase_dom"/>
</dbReference>
<dbReference type="GO" id="GO:0005524">
    <property type="term" value="F:ATP binding"/>
    <property type="evidence" value="ECO:0007669"/>
    <property type="project" value="InterPro"/>
</dbReference>
<dbReference type="SUPFAM" id="SSF56112">
    <property type="entry name" value="Protein kinase-like (PK-like)"/>
    <property type="match status" value="2"/>
</dbReference>
<accession>A0AAD8LBM9</accession>
<reference evidence="2" key="1">
    <citation type="journal article" date="2023" name="bioRxiv">
        <title>Improved chromosome-level genome assembly for marigold (Tagetes erecta).</title>
        <authorList>
            <person name="Jiang F."/>
            <person name="Yuan L."/>
            <person name="Wang S."/>
            <person name="Wang H."/>
            <person name="Xu D."/>
            <person name="Wang A."/>
            <person name="Fan W."/>
        </authorList>
    </citation>
    <scope>NUCLEOTIDE SEQUENCE</scope>
    <source>
        <strain evidence="2">WSJ</strain>
        <tissue evidence="2">Leaf</tissue>
    </source>
</reference>
<dbReference type="PANTHER" id="PTHR27003:SF88">
    <property type="entry name" value="RECEPTOR-LIKE PROTEIN KINASE THESEUS 1"/>
    <property type="match status" value="1"/>
</dbReference>
<dbReference type="InterPro" id="IPR045272">
    <property type="entry name" value="ANXUR1/2-like"/>
</dbReference>
<dbReference type="Gene3D" id="1.10.510.10">
    <property type="entry name" value="Transferase(Phosphotransferase) domain 1"/>
    <property type="match status" value="2"/>
</dbReference>
<dbReference type="PROSITE" id="PS50011">
    <property type="entry name" value="PROTEIN_KINASE_DOM"/>
    <property type="match status" value="1"/>
</dbReference>
<dbReference type="InterPro" id="IPR001245">
    <property type="entry name" value="Ser-Thr/Tyr_kinase_cat_dom"/>
</dbReference>
<protein>
    <recommendedName>
        <fullName evidence="1">Protein kinase domain-containing protein</fullName>
    </recommendedName>
</protein>
<dbReference type="EMBL" id="JAUHHV010000001">
    <property type="protein sequence ID" value="KAK1439424.1"/>
    <property type="molecule type" value="Genomic_DNA"/>
</dbReference>
<dbReference type="Pfam" id="PF07714">
    <property type="entry name" value="PK_Tyr_Ser-Thr"/>
    <property type="match status" value="1"/>
</dbReference>
<sequence length="399" mass="45650">MTGLVTKQSDVYSFGMVLFEVLCSKLCTVTDKDGGFMFDAQTVKDLYTNNKLDEIIDRDLRKQMNMTALRKFSAIAYRCLLDRKDRPLMDVVKNELEETLKIEGEVSKKKLDAETSKSLPGAHRFSLAEINHATDEFAPKNKLTQGGFGGAFRGNISGKEVVVWRMTKEKGPRIQTFYDLLSVCNHVNFISLGYCDEEEEKILVYEQMTHGASLYDCLFRHTNFIPRLSVEQRLEICIGVAKGLSHLHSLTNTIILKPHVKTANVYLDRNLVPKITSFNSFNFDVRPSESSWSLERVYLAPERFIPNYPYSPKVDVYAFGVVLLEVLLEKSLMILPAFIMPGQLHMFVKLNIYGECIRECESVIRLCLEHDPARRPFMNEVVDRLEHALQLQKQWIGGT</sequence>
<dbReference type="GO" id="GO:0009506">
    <property type="term" value="C:plasmodesma"/>
    <property type="evidence" value="ECO:0007669"/>
    <property type="project" value="TreeGrafter"/>
</dbReference>
<dbReference type="InterPro" id="IPR011009">
    <property type="entry name" value="Kinase-like_dom_sf"/>
</dbReference>
<dbReference type="GO" id="GO:0004714">
    <property type="term" value="F:transmembrane receptor protein tyrosine kinase activity"/>
    <property type="evidence" value="ECO:0007669"/>
    <property type="project" value="InterPro"/>
</dbReference>
<evidence type="ECO:0000313" key="3">
    <source>
        <dbReference type="Proteomes" id="UP001229421"/>
    </source>
</evidence>
<comment type="caution">
    <text evidence="2">The sequence shown here is derived from an EMBL/GenBank/DDBJ whole genome shotgun (WGS) entry which is preliminary data.</text>
</comment>
<feature type="domain" description="Protein kinase" evidence="1">
    <location>
        <begin position="137"/>
        <end position="390"/>
    </location>
</feature>
<dbReference type="AlphaFoldDB" id="A0AAD8LBM9"/>
<organism evidence="2 3">
    <name type="scientific">Tagetes erecta</name>
    <name type="common">African marigold</name>
    <dbReference type="NCBI Taxonomy" id="13708"/>
    <lineage>
        <taxon>Eukaryota</taxon>
        <taxon>Viridiplantae</taxon>
        <taxon>Streptophyta</taxon>
        <taxon>Embryophyta</taxon>
        <taxon>Tracheophyta</taxon>
        <taxon>Spermatophyta</taxon>
        <taxon>Magnoliopsida</taxon>
        <taxon>eudicotyledons</taxon>
        <taxon>Gunneridae</taxon>
        <taxon>Pentapetalae</taxon>
        <taxon>asterids</taxon>
        <taxon>campanulids</taxon>
        <taxon>Asterales</taxon>
        <taxon>Asteraceae</taxon>
        <taxon>Asteroideae</taxon>
        <taxon>Heliantheae alliance</taxon>
        <taxon>Tageteae</taxon>
        <taxon>Tagetes</taxon>
    </lineage>
</organism>
<gene>
    <name evidence="2" type="ORF">QVD17_05242</name>
</gene>
<name>A0AAD8LBM9_TARER</name>
<keyword evidence="3" id="KW-1185">Reference proteome</keyword>
<evidence type="ECO:0000313" key="2">
    <source>
        <dbReference type="EMBL" id="KAK1439424.1"/>
    </source>
</evidence>
<dbReference type="GO" id="GO:0005886">
    <property type="term" value="C:plasma membrane"/>
    <property type="evidence" value="ECO:0007669"/>
    <property type="project" value="TreeGrafter"/>
</dbReference>
<proteinExistence type="predicted"/>